<feature type="transmembrane region" description="Helical" evidence="1">
    <location>
        <begin position="361"/>
        <end position="394"/>
    </location>
</feature>
<proteinExistence type="predicted"/>
<reference evidence="2 3" key="1">
    <citation type="submission" date="2016-10" db="EMBL/GenBank/DDBJ databases">
        <authorList>
            <person name="de Groot N.N."/>
        </authorList>
    </citation>
    <scope>NUCLEOTIDE SEQUENCE [LARGE SCALE GENOMIC DNA]</scope>
    <source>
        <strain evidence="2 3">DSM 3857</strain>
    </source>
</reference>
<dbReference type="PANTHER" id="PTHR30199">
    <property type="entry name" value="MFS FAMILY TRANSPORTER, PREDICTED SUBSTRATE BENZOATE"/>
    <property type="match status" value="1"/>
</dbReference>
<keyword evidence="1" id="KW-0472">Membrane</keyword>
<keyword evidence="1" id="KW-0812">Transmembrane</keyword>
<feature type="transmembrane region" description="Helical" evidence="1">
    <location>
        <begin position="301"/>
        <end position="326"/>
    </location>
</feature>
<gene>
    <name evidence="2" type="ORF">SAMN04488103_10634</name>
</gene>
<feature type="transmembrane region" description="Helical" evidence="1">
    <location>
        <begin position="332"/>
        <end position="354"/>
    </location>
</feature>
<organism evidence="2 3">
    <name type="scientific">Gemmobacter aquatilis</name>
    <dbReference type="NCBI Taxonomy" id="933059"/>
    <lineage>
        <taxon>Bacteria</taxon>
        <taxon>Pseudomonadati</taxon>
        <taxon>Pseudomonadota</taxon>
        <taxon>Alphaproteobacteria</taxon>
        <taxon>Rhodobacterales</taxon>
        <taxon>Paracoccaceae</taxon>
        <taxon>Gemmobacter</taxon>
    </lineage>
</organism>
<dbReference type="GO" id="GO:0042925">
    <property type="term" value="F:benzoate transmembrane transporter activity"/>
    <property type="evidence" value="ECO:0007669"/>
    <property type="project" value="InterPro"/>
</dbReference>
<feature type="transmembrane region" description="Helical" evidence="1">
    <location>
        <begin position="61"/>
        <end position="79"/>
    </location>
</feature>
<feature type="transmembrane region" description="Helical" evidence="1">
    <location>
        <begin position="182"/>
        <end position="207"/>
    </location>
</feature>
<name>A0A1H8HU53_9RHOB</name>
<keyword evidence="1" id="KW-1133">Transmembrane helix</keyword>
<accession>A0A1H8HU53</accession>
<dbReference type="Proteomes" id="UP000198761">
    <property type="component" value="Unassembled WGS sequence"/>
</dbReference>
<dbReference type="AlphaFoldDB" id="A0A1H8HU53"/>
<keyword evidence="3" id="KW-1185">Reference proteome</keyword>
<sequence length="399" mass="40342">MHPFKLAAIVGRKSCHGLFMRLSLISAALVAALVGYGSTIALVLAAAAAVGASPAQTASWVLAICLGKALGSAVLSWRARVPVVLAWSTPGAALIAATEGLSMAEAVGAFVITGILIALTGAVKPLGRLVALIPDGIAAGMLAGVLLPLCLKLPTATQDLPLLILPLIALFALVRLRNPAMAVLAALAAGIVAAFAFGLATLPALTLPLPRLTFIPPDFKVSALIGLALPLYLVTMASQNLPGFATLRAAGYEPPVRAGLTVTGGISAVIGLFGAHTISMAAITAAICLGDDVHPDRHRRWIVGLVYAAVWVLLGLLSPLILTLLAALPAPLITAIVALALLGPFMGAATGAFAAPDTRFAAAITLAVTASGAPALGIGAAFWGLLAGLAFHMLERLKR</sequence>
<evidence type="ECO:0000256" key="1">
    <source>
        <dbReference type="SAM" id="Phobius"/>
    </source>
</evidence>
<feature type="transmembrane region" description="Helical" evidence="1">
    <location>
        <begin position="219"/>
        <end position="238"/>
    </location>
</feature>
<dbReference type="STRING" id="933059.SAMN04488103_10634"/>
<evidence type="ECO:0000313" key="3">
    <source>
        <dbReference type="Proteomes" id="UP000198761"/>
    </source>
</evidence>
<dbReference type="NCBIfam" id="TIGR00843">
    <property type="entry name" value="benE"/>
    <property type="match status" value="1"/>
</dbReference>
<dbReference type="EMBL" id="FOCE01000006">
    <property type="protein sequence ID" value="SEN59228.1"/>
    <property type="molecule type" value="Genomic_DNA"/>
</dbReference>
<dbReference type="InterPro" id="IPR004711">
    <property type="entry name" value="Benzoate_Transporter"/>
</dbReference>
<dbReference type="PANTHER" id="PTHR30199:SF0">
    <property type="entry name" value="INNER MEMBRANE PROTEIN YDCO"/>
    <property type="match status" value="1"/>
</dbReference>
<dbReference type="GO" id="GO:0005886">
    <property type="term" value="C:plasma membrane"/>
    <property type="evidence" value="ECO:0007669"/>
    <property type="project" value="TreeGrafter"/>
</dbReference>
<feature type="transmembrane region" description="Helical" evidence="1">
    <location>
        <begin position="160"/>
        <end position="176"/>
    </location>
</feature>
<protein>
    <submittedName>
        <fullName evidence="2">Benzoate membrane transport protein</fullName>
    </submittedName>
</protein>
<dbReference type="Pfam" id="PF03594">
    <property type="entry name" value="BenE"/>
    <property type="match status" value="1"/>
</dbReference>
<feature type="transmembrane region" description="Helical" evidence="1">
    <location>
        <begin position="100"/>
        <end position="123"/>
    </location>
</feature>
<feature type="transmembrane region" description="Helical" evidence="1">
    <location>
        <begin position="129"/>
        <end position="151"/>
    </location>
</feature>
<evidence type="ECO:0000313" key="2">
    <source>
        <dbReference type="EMBL" id="SEN59228.1"/>
    </source>
</evidence>
<feature type="transmembrane region" description="Helical" evidence="1">
    <location>
        <begin position="258"/>
        <end position="289"/>
    </location>
</feature>